<dbReference type="EMBL" id="JBHFFA010000002">
    <property type="protein sequence ID" value="KAL2642878.1"/>
    <property type="molecule type" value="Genomic_DNA"/>
</dbReference>
<evidence type="ECO:0000256" key="1">
    <source>
        <dbReference type="SAM" id="MobiDB-lite"/>
    </source>
</evidence>
<accession>A0ABD1Z563</accession>
<evidence type="ECO:0000313" key="2">
    <source>
        <dbReference type="EMBL" id="KAL2642878.1"/>
    </source>
</evidence>
<reference evidence="2 3" key="1">
    <citation type="submission" date="2024-09" db="EMBL/GenBank/DDBJ databases">
        <title>Chromosome-scale assembly of Riccia fluitans.</title>
        <authorList>
            <person name="Paukszto L."/>
            <person name="Sawicki J."/>
            <person name="Karawczyk K."/>
            <person name="Piernik-Szablinska J."/>
            <person name="Szczecinska M."/>
            <person name="Mazdziarz M."/>
        </authorList>
    </citation>
    <scope>NUCLEOTIDE SEQUENCE [LARGE SCALE GENOMIC DNA]</scope>
    <source>
        <strain evidence="2">Rf_01</strain>
        <tissue evidence="2">Aerial parts of the thallus</tissue>
    </source>
</reference>
<feature type="region of interest" description="Disordered" evidence="1">
    <location>
        <begin position="102"/>
        <end position="131"/>
    </location>
</feature>
<organism evidence="2 3">
    <name type="scientific">Riccia fluitans</name>
    <dbReference type="NCBI Taxonomy" id="41844"/>
    <lineage>
        <taxon>Eukaryota</taxon>
        <taxon>Viridiplantae</taxon>
        <taxon>Streptophyta</taxon>
        <taxon>Embryophyta</taxon>
        <taxon>Marchantiophyta</taxon>
        <taxon>Marchantiopsida</taxon>
        <taxon>Marchantiidae</taxon>
        <taxon>Marchantiales</taxon>
        <taxon>Ricciaceae</taxon>
        <taxon>Riccia</taxon>
    </lineage>
</organism>
<dbReference type="Proteomes" id="UP001605036">
    <property type="component" value="Unassembled WGS sequence"/>
</dbReference>
<proteinExistence type="predicted"/>
<keyword evidence="3" id="KW-1185">Reference proteome</keyword>
<sequence length="180" mass="19877">MSECVNELAATGWRLFIHSLDLLARRVRLPRIWPSIRMLRSIIGRSSTVTPRRQTLCLLNLGSVRFKLWPPRGEFWHYHHPLVTSSPPKEKASVQSEITGPMGYDRSMSTSSGGMGPEVGRQKAPNSFPGPRRMVRSIKGLAVLGRSPGYVASATYAGRVLSRLVVGGLRRLGCPGVSDR</sequence>
<comment type="caution">
    <text evidence="2">The sequence shown here is derived from an EMBL/GenBank/DDBJ whole genome shotgun (WGS) entry which is preliminary data.</text>
</comment>
<dbReference type="AlphaFoldDB" id="A0ABD1Z563"/>
<evidence type="ECO:0000313" key="3">
    <source>
        <dbReference type="Proteomes" id="UP001605036"/>
    </source>
</evidence>
<gene>
    <name evidence="2" type="ORF">R1flu_010465</name>
</gene>
<protein>
    <submittedName>
        <fullName evidence="2">Uncharacterized protein</fullName>
    </submittedName>
</protein>
<name>A0ABD1Z563_9MARC</name>